<protein>
    <submittedName>
        <fullName evidence="2">Uncharacterized protein</fullName>
    </submittedName>
</protein>
<gene>
    <name evidence="2" type="ORF">CSSPJE1EN1_LOCUS22882</name>
</gene>
<sequence>MVAMVRGKVIPSSMVRRDTISERLLPDVIRQRSASPTTAHAAIGGGRESSISLPQAGLHVTKARQSQREISWVDYEQLLKARQDVRCLQVSRFTCQQQRSSSAGGGSVSRSPSRGPSQPDVETDDAEEEEIHAAAAAADDDDDDNLAAEDVQGDPNQRPHVRFSVSLPVRPSERLGFTPIGRKTGSRSLSRPSSAAPVIDHRRRSSSVSSSLWGATTPEVGAERLFNGELHKEIGQAVILTPRIPGDERWGDPSSAAAAYKEAPSITQKLEQEGLAMRVPDYLANLRGESRDTQIKCVVSSQGVPLLGNSRRSAFVRTVKALTNIDGIVCAGLRTSKYITVSPKARLSTVIVPVNAKQWLLQSMRLRDTELQDLFDQVDLVPQLAADHIRQVRAEWEALEAKELQVPAEVDTLVKDQALLATVKRLLAHFIESIIFVPPGGDPNTVDEKKDRASSSSAAAEKSDDETNIERGSCEPASSSEGTTMMMMRSTPTTGRSLSRSFSRMFQGFEHD</sequence>
<feature type="region of interest" description="Disordered" evidence="1">
    <location>
        <begin position="93"/>
        <end position="205"/>
    </location>
</feature>
<reference evidence="2" key="1">
    <citation type="submission" date="2024-02" db="EMBL/GenBank/DDBJ databases">
        <authorList>
            <consortium name="ELIXIR-Norway"/>
            <consortium name="Elixir Norway"/>
        </authorList>
    </citation>
    <scope>NUCLEOTIDE SEQUENCE</scope>
</reference>
<dbReference type="Proteomes" id="UP001497444">
    <property type="component" value="Chromosome 8"/>
</dbReference>
<feature type="compositionally biased region" description="Low complexity" evidence="1">
    <location>
        <begin position="96"/>
        <end position="120"/>
    </location>
</feature>
<evidence type="ECO:0000313" key="3">
    <source>
        <dbReference type="Proteomes" id="UP001497444"/>
    </source>
</evidence>
<feature type="compositionally biased region" description="Acidic residues" evidence="1">
    <location>
        <begin position="138"/>
        <end position="147"/>
    </location>
</feature>
<feature type="compositionally biased region" description="Low complexity" evidence="1">
    <location>
        <begin position="482"/>
        <end position="497"/>
    </location>
</feature>
<feature type="compositionally biased region" description="Acidic residues" evidence="1">
    <location>
        <begin position="121"/>
        <end position="130"/>
    </location>
</feature>
<evidence type="ECO:0000313" key="2">
    <source>
        <dbReference type="EMBL" id="CAK9277404.1"/>
    </source>
</evidence>
<feature type="compositionally biased region" description="Low complexity" evidence="1">
    <location>
        <begin position="186"/>
        <end position="197"/>
    </location>
</feature>
<evidence type="ECO:0000256" key="1">
    <source>
        <dbReference type="SAM" id="MobiDB-lite"/>
    </source>
</evidence>
<accession>A0ABP0XE57</accession>
<proteinExistence type="predicted"/>
<keyword evidence="3" id="KW-1185">Reference proteome</keyword>
<name>A0ABP0XE57_9BRYO</name>
<feature type="region of interest" description="Disordered" evidence="1">
    <location>
        <begin position="441"/>
        <end position="502"/>
    </location>
</feature>
<dbReference type="EMBL" id="OZ020103">
    <property type="protein sequence ID" value="CAK9277404.1"/>
    <property type="molecule type" value="Genomic_DNA"/>
</dbReference>
<organism evidence="2 3">
    <name type="scientific">Sphagnum jensenii</name>
    <dbReference type="NCBI Taxonomy" id="128206"/>
    <lineage>
        <taxon>Eukaryota</taxon>
        <taxon>Viridiplantae</taxon>
        <taxon>Streptophyta</taxon>
        <taxon>Embryophyta</taxon>
        <taxon>Bryophyta</taxon>
        <taxon>Sphagnophytina</taxon>
        <taxon>Sphagnopsida</taxon>
        <taxon>Sphagnales</taxon>
        <taxon>Sphagnaceae</taxon>
        <taxon>Sphagnum</taxon>
    </lineage>
</organism>